<dbReference type="EnsemblProtists" id="HpaT809259">
    <property type="protein sequence ID" value="HpaP809259"/>
    <property type="gene ID" value="HpaG809259"/>
</dbReference>
<protein>
    <submittedName>
        <fullName evidence="1">Uncharacterized protein</fullName>
    </submittedName>
</protein>
<accession>M4BS68</accession>
<evidence type="ECO:0000313" key="2">
    <source>
        <dbReference type="Proteomes" id="UP000011713"/>
    </source>
</evidence>
<reference evidence="1" key="2">
    <citation type="submission" date="2015-06" db="UniProtKB">
        <authorList>
            <consortium name="EnsemblProtists"/>
        </authorList>
    </citation>
    <scope>IDENTIFICATION</scope>
    <source>
        <strain evidence="1">Emoy2</strain>
    </source>
</reference>
<dbReference type="EMBL" id="JH598687">
    <property type="status" value="NOT_ANNOTATED_CDS"/>
    <property type="molecule type" value="Genomic_DNA"/>
</dbReference>
<dbReference type="InParanoid" id="M4BS68"/>
<organism evidence="1 2">
    <name type="scientific">Hyaloperonospora arabidopsidis (strain Emoy2)</name>
    <name type="common">Downy mildew agent</name>
    <name type="synonym">Peronospora arabidopsidis</name>
    <dbReference type="NCBI Taxonomy" id="559515"/>
    <lineage>
        <taxon>Eukaryota</taxon>
        <taxon>Sar</taxon>
        <taxon>Stramenopiles</taxon>
        <taxon>Oomycota</taxon>
        <taxon>Peronosporomycetes</taxon>
        <taxon>Peronosporales</taxon>
        <taxon>Peronosporaceae</taxon>
        <taxon>Hyaloperonospora</taxon>
    </lineage>
</organism>
<name>M4BS68_HYAAE</name>
<dbReference type="AlphaFoldDB" id="M4BS68"/>
<dbReference type="HOGENOM" id="CLU_3000545_0_0_1"/>
<dbReference type="Proteomes" id="UP000011713">
    <property type="component" value="Unassembled WGS sequence"/>
</dbReference>
<dbReference type="VEuPathDB" id="FungiDB:HpaG809259"/>
<sequence>MAIARPSKRGICQETGPPVAWTFTCSGDFGRPRSALRNPGCGVQVVSDCTNIQAQAG</sequence>
<proteinExistence type="predicted"/>
<keyword evidence="2" id="KW-1185">Reference proteome</keyword>
<reference evidence="2" key="1">
    <citation type="journal article" date="2010" name="Science">
        <title>Signatures of adaptation to obligate biotrophy in the Hyaloperonospora arabidopsidis genome.</title>
        <authorList>
            <person name="Baxter L."/>
            <person name="Tripathy S."/>
            <person name="Ishaque N."/>
            <person name="Boot N."/>
            <person name="Cabral A."/>
            <person name="Kemen E."/>
            <person name="Thines M."/>
            <person name="Ah-Fong A."/>
            <person name="Anderson R."/>
            <person name="Badejoko W."/>
            <person name="Bittner-Eddy P."/>
            <person name="Boore J.L."/>
            <person name="Chibucos M.C."/>
            <person name="Coates M."/>
            <person name="Dehal P."/>
            <person name="Delehaunty K."/>
            <person name="Dong S."/>
            <person name="Downton P."/>
            <person name="Dumas B."/>
            <person name="Fabro G."/>
            <person name="Fronick C."/>
            <person name="Fuerstenberg S.I."/>
            <person name="Fulton L."/>
            <person name="Gaulin E."/>
            <person name="Govers F."/>
            <person name="Hughes L."/>
            <person name="Humphray S."/>
            <person name="Jiang R.H."/>
            <person name="Judelson H."/>
            <person name="Kamoun S."/>
            <person name="Kyung K."/>
            <person name="Meijer H."/>
            <person name="Minx P."/>
            <person name="Morris P."/>
            <person name="Nelson J."/>
            <person name="Phuntumart V."/>
            <person name="Qutob D."/>
            <person name="Rehmany A."/>
            <person name="Rougon-Cardoso A."/>
            <person name="Ryden P."/>
            <person name="Torto-Alalibo T."/>
            <person name="Studholme D."/>
            <person name="Wang Y."/>
            <person name="Win J."/>
            <person name="Wood J."/>
            <person name="Clifton S.W."/>
            <person name="Rogers J."/>
            <person name="Van den Ackerveken G."/>
            <person name="Jones J.D."/>
            <person name="McDowell J.M."/>
            <person name="Beynon J."/>
            <person name="Tyler B.M."/>
        </authorList>
    </citation>
    <scope>NUCLEOTIDE SEQUENCE [LARGE SCALE GENOMIC DNA]</scope>
    <source>
        <strain evidence="2">Emoy2</strain>
    </source>
</reference>
<evidence type="ECO:0000313" key="1">
    <source>
        <dbReference type="EnsemblProtists" id="HpaP809259"/>
    </source>
</evidence>